<keyword evidence="7 8" id="KW-0472">Membrane</keyword>
<comment type="pathway">
    <text evidence="2">Quinol/quinone metabolism; menaquinone biosynthesis.</text>
</comment>
<keyword evidence="3" id="KW-0474">Menaquinone biosynthesis</keyword>
<feature type="transmembrane region" description="Helical" evidence="8">
    <location>
        <begin position="45"/>
        <end position="63"/>
    </location>
</feature>
<evidence type="ECO:0000256" key="8">
    <source>
        <dbReference type="SAM" id="Phobius"/>
    </source>
</evidence>
<feature type="transmembrane region" description="Helical" evidence="8">
    <location>
        <begin position="16"/>
        <end position="38"/>
    </location>
</feature>
<sequence>AEMKTSMTKYLKLARISAWPAFSLAFVIPFAVGAYAATSWTSASIGFLALFLFAGFAFALNFYSDKDTDRYHDGIQKDFNLRQQPLVTGEVTERECKVFCVVTLLAAVALGFLVSNLFGLLVILACLAGGVLYSHPKIRLKAKPVGDILCISLLGVLAPSAGYVLGAGERPTFLMMLFWFLVTATAYISTVMSDYEFDVKAKLRTSAVFFGQGRLLKAMAVGCLLCVVVAFFILKSNYYPPGTRYFAVFAGAALIAFTAVVWRSLKPPRMHVPIISSGG</sequence>
<comment type="subcellular location">
    <subcellularLocation>
        <location evidence="1">Membrane</location>
        <topology evidence="1">Multi-pass membrane protein</topology>
    </subcellularLocation>
</comment>
<feature type="non-terminal residue" evidence="9">
    <location>
        <position position="279"/>
    </location>
</feature>
<feature type="transmembrane region" description="Helical" evidence="8">
    <location>
        <begin position="246"/>
        <end position="265"/>
    </location>
</feature>
<comment type="caution">
    <text evidence="9">The sequence shown here is derived from an EMBL/GenBank/DDBJ whole genome shotgun (WGS) entry which is preliminary data.</text>
</comment>
<keyword evidence="4" id="KW-0808">Transferase</keyword>
<dbReference type="GO" id="GO:0042371">
    <property type="term" value="P:vitamin K biosynthetic process"/>
    <property type="evidence" value="ECO:0007669"/>
    <property type="project" value="TreeGrafter"/>
</dbReference>
<feature type="transmembrane region" description="Helical" evidence="8">
    <location>
        <begin position="215"/>
        <end position="234"/>
    </location>
</feature>
<organism evidence="9">
    <name type="scientific">marine sediment metagenome</name>
    <dbReference type="NCBI Taxonomy" id="412755"/>
    <lineage>
        <taxon>unclassified sequences</taxon>
        <taxon>metagenomes</taxon>
        <taxon>ecological metagenomes</taxon>
    </lineage>
</organism>
<dbReference type="UniPathway" id="UPA00079"/>
<dbReference type="GO" id="GO:0009234">
    <property type="term" value="P:menaquinone biosynthetic process"/>
    <property type="evidence" value="ECO:0007669"/>
    <property type="project" value="UniProtKB-UniPathway"/>
</dbReference>
<accession>X0TL76</accession>
<evidence type="ECO:0000256" key="6">
    <source>
        <dbReference type="ARBA" id="ARBA00022989"/>
    </source>
</evidence>
<feature type="transmembrane region" description="Helical" evidence="8">
    <location>
        <begin position="104"/>
        <end position="133"/>
    </location>
</feature>
<dbReference type="InterPro" id="IPR026046">
    <property type="entry name" value="UBIAD1"/>
</dbReference>
<evidence type="ECO:0000256" key="2">
    <source>
        <dbReference type="ARBA" id="ARBA00004863"/>
    </source>
</evidence>
<dbReference type="PANTHER" id="PTHR13929">
    <property type="entry name" value="1,4-DIHYDROXY-2-NAPHTHOATE OCTAPRENYLTRANSFERASE"/>
    <property type="match status" value="1"/>
</dbReference>
<keyword evidence="5 8" id="KW-0812">Transmembrane</keyword>
<name>X0TL76_9ZZZZ</name>
<evidence type="ECO:0000313" key="9">
    <source>
        <dbReference type="EMBL" id="GAF93969.1"/>
    </source>
</evidence>
<evidence type="ECO:0000256" key="5">
    <source>
        <dbReference type="ARBA" id="ARBA00022692"/>
    </source>
</evidence>
<feature type="transmembrane region" description="Helical" evidence="8">
    <location>
        <begin position="145"/>
        <end position="166"/>
    </location>
</feature>
<dbReference type="AlphaFoldDB" id="X0TL76"/>
<dbReference type="GO" id="GO:0004659">
    <property type="term" value="F:prenyltransferase activity"/>
    <property type="evidence" value="ECO:0007669"/>
    <property type="project" value="InterPro"/>
</dbReference>
<protein>
    <submittedName>
        <fullName evidence="9">Uncharacterized protein</fullName>
    </submittedName>
</protein>
<reference evidence="9" key="1">
    <citation type="journal article" date="2014" name="Front. Microbiol.">
        <title>High frequency of phylogenetically diverse reductive dehalogenase-homologous genes in deep subseafloor sedimentary metagenomes.</title>
        <authorList>
            <person name="Kawai M."/>
            <person name="Futagami T."/>
            <person name="Toyoda A."/>
            <person name="Takaki Y."/>
            <person name="Nishi S."/>
            <person name="Hori S."/>
            <person name="Arai W."/>
            <person name="Tsubouchi T."/>
            <person name="Morono Y."/>
            <person name="Uchiyama I."/>
            <person name="Ito T."/>
            <person name="Fujiyama A."/>
            <person name="Inagaki F."/>
            <person name="Takami H."/>
        </authorList>
    </citation>
    <scope>NUCLEOTIDE SEQUENCE</scope>
    <source>
        <strain evidence="9">Expedition CK06-06</strain>
    </source>
</reference>
<dbReference type="EMBL" id="BARS01017079">
    <property type="protein sequence ID" value="GAF93969.1"/>
    <property type="molecule type" value="Genomic_DNA"/>
</dbReference>
<dbReference type="Pfam" id="PF01040">
    <property type="entry name" value="UbiA"/>
    <property type="match status" value="1"/>
</dbReference>
<evidence type="ECO:0000256" key="4">
    <source>
        <dbReference type="ARBA" id="ARBA00022679"/>
    </source>
</evidence>
<dbReference type="Gene3D" id="1.10.357.140">
    <property type="entry name" value="UbiA prenyltransferase"/>
    <property type="match status" value="1"/>
</dbReference>
<dbReference type="InterPro" id="IPR044878">
    <property type="entry name" value="UbiA_sf"/>
</dbReference>
<dbReference type="PANTHER" id="PTHR13929:SF0">
    <property type="entry name" value="UBIA PRENYLTRANSFERASE DOMAIN-CONTAINING PROTEIN 1"/>
    <property type="match status" value="1"/>
</dbReference>
<feature type="transmembrane region" description="Helical" evidence="8">
    <location>
        <begin position="172"/>
        <end position="195"/>
    </location>
</feature>
<evidence type="ECO:0000256" key="1">
    <source>
        <dbReference type="ARBA" id="ARBA00004141"/>
    </source>
</evidence>
<dbReference type="InterPro" id="IPR000537">
    <property type="entry name" value="UbiA_prenyltransferase"/>
</dbReference>
<gene>
    <name evidence="9" type="ORF">S01H1_27987</name>
</gene>
<proteinExistence type="predicted"/>
<dbReference type="Gene3D" id="1.20.120.1780">
    <property type="entry name" value="UbiA prenyltransferase"/>
    <property type="match status" value="1"/>
</dbReference>
<keyword evidence="6 8" id="KW-1133">Transmembrane helix</keyword>
<evidence type="ECO:0000256" key="7">
    <source>
        <dbReference type="ARBA" id="ARBA00023136"/>
    </source>
</evidence>
<dbReference type="CDD" id="cd13962">
    <property type="entry name" value="PT_UbiA_UBIAD1"/>
    <property type="match status" value="1"/>
</dbReference>
<evidence type="ECO:0000256" key="3">
    <source>
        <dbReference type="ARBA" id="ARBA00022428"/>
    </source>
</evidence>
<dbReference type="GO" id="GO:0016020">
    <property type="term" value="C:membrane"/>
    <property type="evidence" value="ECO:0007669"/>
    <property type="project" value="UniProtKB-SubCell"/>
</dbReference>
<feature type="non-terminal residue" evidence="9">
    <location>
        <position position="1"/>
    </location>
</feature>